<name>A0A6J4KRW2_9BACT</name>
<gene>
    <name evidence="1" type="ORF">AVDCRST_MAG68-1444</name>
</gene>
<proteinExistence type="predicted"/>
<dbReference type="PROSITE" id="PS51257">
    <property type="entry name" value="PROKAR_LIPOPROTEIN"/>
    <property type="match status" value="1"/>
</dbReference>
<organism evidence="1">
    <name type="scientific">uncultured Gemmatimonadota bacterium</name>
    <dbReference type="NCBI Taxonomy" id="203437"/>
    <lineage>
        <taxon>Bacteria</taxon>
        <taxon>Pseudomonadati</taxon>
        <taxon>Gemmatimonadota</taxon>
        <taxon>environmental samples</taxon>
    </lineage>
</organism>
<evidence type="ECO:0008006" key="2">
    <source>
        <dbReference type="Google" id="ProtNLM"/>
    </source>
</evidence>
<evidence type="ECO:0000313" key="1">
    <source>
        <dbReference type="EMBL" id="CAA9312402.1"/>
    </source>
</evidence>
<dbReference type="EMBL" id="CADCTW010000074">
    <property type="protein sequence ID" value="CAA9312402.1"/>
    <property type="molecule type" value="Genomic_DNA"/>
</dbReference>
<dbReference type="AlphaFoldDB" id="A0A6J4KRW2"/>
<reference evidence="1" key="1">
    <citation type="submission" date="2020-02" db="EMBL/GenBank/DDBJ databases">
        <authorList>
            <person name="Meier V. D."/>
        </authorList>
    </citation>
    <scope>NUCLEOTIDE SEQUENCE</scope>
    <source>
        <strain evidence="1">AVDCRST_MAG68</strain>
    </source>
</reference>
<sequence>MDRLGWMVCLALAACGGAEPAPAGKDAPIVPVTSGAQGAAAPSTDTAWTVTPRGIGPVQVGTSTAEALGLEVSGGNAKESCEYVRAGRLPAGVGVMSNGGRVARVDVDSGRVATAEGARIGDSDARIRELYEGSVTEQPNENTPGHSLVFTPDPQHRIIFETDGKVVTRYRAGRMPEVEWVERCG</sequence>
<accession>A0A6J4KRW2</accession>
<protein>
    <recommendedName>
        <fullName evidence="2">Lipoprotein</fullName>
    </recommendedName>
</protein>